<dbReference type="OrthoDB" id="9781069at2"/>
<sequence>MTSAGREVLKWLALVLMTGDHVNKVLLHEQYPWLTDVARVVFPIFAIVLAYNLAQHPSPDATRRALVRMLVFAVLTQPFHAWAFGYWVPLNVLFTLALGVYVATAANRWLSVIAWLMGGAVVDYEWFGVAVVVAGFYLWRISAESRSQWVIAAALMVAAVAALYAINGNLIALGAIPLLWMVGRLPGSVARCKWLFLAYYVIHLAVLVAIDVSA</sequence>
<organism evidence="2 3">
    <name type="scientific">Pseudoxanthomonas indica</name>
    <dbReference type="NCBI Taxonomy" id="428993"/>
    <lineage>
        <taxon>Bacteria</taxon>
        <taxon>Pseudomonadati</taxon>
        <taxon>Pseudomonadota</taxon>
        <taxon>Gammaproteobacteria</taxon>
        <taxon>Lysobacterales</taxon>
        <taxon>Lysobacteraceae</taxon>
        <taxon>Pseudoxanthomonas</taxon>
    </lineage>
</organism>
<keyword evidence="3" id="KW-1185">Reference proteome</keyword>
<dbReference type="EMBL" id="FUZV01000001">
    <property type="protein sequence ID" value="SKC39248.1"/>
    <property type="molecule type" value="Genomic_DNA"/>
</dbReference>
<keyword evidence="1" id="KW-1133">Transmembrane helix</keyword>
<evidence type="ECO:0000313" key="2">
    <source>
        <dbReference type="EMBL" id="SKC39248.1"/>
    </source>
</evidence>
<feature type="transmembrane region" description="Helical" evidence="1">
    <location>
        <begin position="149"/>
        <end position="182"/>
    </location>
</feature>
<dbReference type="STRING" id="428993.SAMN06296058_0005"/>
<reference evidence="2 3" key="1">
    <citation type="submission" date="2017-02" db="EMBL/GenBank/DDBJ databases">
        <authorList>
            <person name="Peterson S.W."/>
        </authorList>
    </citation>
    <scope>NUCLEOTIDE SEQUENCE [LARGE SCALE GENOMIC DNA]</scope>
    <source>
        <strain evidence="2 3">P15</strain>
    </source>
</reference>
<accession>A0A1T5IJP4</accession>
<dbReference type="RefSeq" id="WP_079722464.1">
    <property type="nucleotide sequence ID" value="NZ_BMCL01000003.1"/>
</dbReference>
<keyword evidence="1" id="KW-0472">Membrane</keyword>
<feature type="transmembrane region" description="Helical" evidence="1">
    <location>
        <begin position="37"/>
        <end position="54"/>
    </location>
</feature>
<evidence type="ECO:0000313" key="3">
    <source>
        <dbReference type="Proteomes" id="UP000190341"/>
    </source>
</evidence>
<keyword evidence="1" id="KW-0812">Transmembrane</keyword>
<name>A0A1T5IJP4_9GAMM</name>
<gene>
    <name evidence="2" type="ORF">SAMN06296058_0005</name>
</gene>
<dbReference type="AlphaFoldDB" id="A0A1T5IJP4"/>
<dbReference type="InterPro" id="IPR008875">
    <property type="entry name" value="TraX"/>
</dbReference>
<feature type="transmembrane region" description="Helical" evidence="1">
    <location>
        <begin position="194"/>
        <end position="212"/>
    </location>
</feature>
<feature type="transmembrane region" description="Helical" evidence="1">
    <location>
        <begin position="93"/>
        <end position="117"/>
    </location>
</feature>
<dbReference type="Pfam" id="PF05857">
    <property type="entry name" value="TraX"/>
    <property type="match status" value="1"/>
</dbReference>
<dbReference type="Proteomes" id="UP000190341">
    <property type="component" value="Unassembled WGS sequence"/>
</dbReference>
<proteinExistence type="predicted"/>
<evidence type="ECO:0000256" key="1">
    <source>
        <dbReference type="SAM" id="Phobius"/>
    </source>
</evidence>
<protein>
    <submittedName>
        <fullName evidence="2">TraX protein</fullName>
    </submittedName>
</protein>